<protein>
    <submittedName>
        <fullName evidence="1">Uncharacterized protein</fullName>
    </submittedName>
</protein>
<organism evidence="1">
    <name type="scientific">Waddlia chondrophila 2032/99</name>
    <dbReference type="NCBI Taxonomy" id="765953"/>
    <lineage>
        <taxon>Bacteria</taxon>
        <taxon>Pseudomonadati</taxon>
        <taxon>Chlamydiota</taxon>
        <taxon>Chlamydiia</taxon>
        <taxon>Parachlamydiales</taxon>
        <taxon>Waddliaceae</taxon>
        <taxon>Waddlia</taxon>
    </lineage>
</organism>
<name>F8LB83_9BACT</name>
<feature type="non-terminal residue" evidence="1">
    <location>
        <position position="1"/>
    </location>
</feature>
<evidence type="ECO:0000313" key="1">
    <source>
        <dbReference type="EMBL" id="CCB90747.1"/>
    </source>
</evidence>
<sequence length="28" mass="3363">SAFICYDLNFAKMMSIYLFGEKRECLRI</sequence>
<proteinExistence type="predicted"/>
<reference evidence="1" key="1">
    <citation type="submission" date="2011-05" db="EMBL/GenBank/DDBJ databases">
        <title>Unity in variety -- the pan-genome of the Chlamydiae.</title>
        <authorList>
            <person name="Collingro A."/>
            <person name="Tischler P."/>
            <person name="Weinmaier T."/>
            <person name="Penz T."/>
            <person name="Heinz E."/>
            <person name="Brunham R.C."/>
            <person name="Read T.D."/>
            <person name="Bavoil P.M."/>
            <person name="Sachse K."/>
            <person name="Kahane S."/>
            <person name="Friedman M.G."/>
            <person name="Rattei T."/>
            <person name="Myers G.S.A."/>
            <person name="Horn M."/>
        </authorList>
    </citation>
    <scope>NUCLEOTIDE SEQUENCE</scope>
    <source>
        <strain evidence="1">2032/99</strain>
    </source>
</reference>
<dbReference type="AlphaFoldDB" id="F8LB83"/>
<dbReference type="EMBL" id="FR872637">
    <property type="protein sequence ID" value="CCB90747.1"/>
    <property type="molecule type" value="Genomic_DNA"/>
</dbReference>
<accession>F8LB83</accession>
<gene>
    <name evidence="1" type="ORF">WCH_CS16500</name>
</gene>